<reference evidence="2" key="1">
    <citation type="submission" date="2021-01" db="EMBL/GenBank/DDBJ databases">
        <title>Whole genome shotgun sequence of Planobispora takensis NBRC 109077.</title>
        <authorList>
            <person name="Komaki H."/>
            <person name="Tamura T."/>
        </authorList>
    </citation>
    <scope>NUCLEOTIDE SEQUENCE</scope>
    <source>
        <strain evidence="2">NBRC 109077</strain>
    </source>
</reference>
<dbReference type="Proteomes" id="UP000634476">
    <property type="component" value="Unassembled WGS sequence"/>
</dbReference>
<evidence type="ECO:0000313" key="2">
    <source>
        <dbReference type="EMBL" id="GIH98982.1"/>
    </source>
</evidence>
<evidence type="ECO:0000313" key="3">
    <source>
        <dbReference type="Proteomes" id="UP000634476"/>
    </source>
</evidence>
<comment type="caution">
    <text evidence="2">The sequence shown here is derived from an EMBL/GenBank/DDBJ whole genome shotgun (WGS) entry which is preliminary data.</text>
</comment>
<protein>
    <submittedName>
        <fullName evidence="2">Uncharacterized protein</fullName>
    </submittedName>
</protein>
<feature type="chain" id="PRO_5035247848" evidence="1">
    <location>
        <begin position="26"/>
        <end position="201"/>
    </location>
</feature>
<feature type="signal peptide" evidence="1">
    <location>
        <begin position="1"/>
        <end position="25"/>
    </location>
</feature>
<sequence>MRVRRMAAVLLLLAPTLLLAPPASAAPKVYKGEGDRVLRIRATAEPGIVKITYDGEGYFSVWGLTSKGKMNDLLASATEAYRGTVAYNTTGAGDTAGLKISGDGAWTVQFLPLSKARYWPITAKGPGDDVLRLTRTSRGLRTLRIRYAGDGYFSAWALTASGRLHDLLASDVDRYSGTVPLPPGTRYVSVKASGPWSIVRK</sequence>
<proteinExistence type="predicted"/>
<dbReference type="EMBL" id="BOOK01000005">
    <property type="protein sequence ID" value="GIH98982.1"/>
    <property type="molecule type" value="Genomic_DNA"/>
</dbReference>
<organism evidence="2 3">
    <name type="scientific">Planobispora takensis</name>
    <dbReference type="NCBI Taxonomy" id="1367882"/>
    <lineage>
        <taxon>Bacteria</taxon>
        <taxon>Bacillati</taxon>
        <taxon>Actinomycetota</taxon>
        <taxon>Actinomycetes</taxon>
        <taxon>Streptosporangiales</taxon>
        <taxon>Streptosporangiaceae</taxon>
        <taxon>Planobispora</taxon>
    </lineage>
</organism>
<keyword evidence="3" id="KW-1185">Reference proteome</keyword>
<keyword evidence="1" id="KW-0732">Signal</keyword>
<name>A0A8J3SUC2_9ACTN</name>
<accession>A0A8J3SUC2</accession>
<evidence type="ECO:0000256" key="1">
    <source>
        <dbReference type="SAM" id="SignalP"/>
    </source>
</evidence>
<dbReference type="RefSeq" id="WP_203873451.1">
    <property type="nucleotide sequence ID" value="NZ_BOOK01000005.1"/>
</dbReference>
<dbReference type="AlphaFoldDB" id="A0A8J3SUC2"/>
<gene>
    <name evidence="2" type="ORF">Pta02_09910</name>
</gene>